<feature type="compositionally biased region" description="Basic residues" evidence="1">
    <location>
        <begin position="163"/>
        <end position="184"/>
    </location>
</feature>
<evidence type="ECO:0000313" key="3">
    <source>
        <dbReference type="Proteomes" id="UP000664940"/>
    </source>
</evidence>
<dbReference type="EMBL" id="JABVXQ010000002">
    <property type="protein sequence ID" value="KAF6127025.1"/>
    <property type="molecule type" value="Genomic_DNA"/>
</dbReference>
<feature type="compositionally biased region" description="Basic and acidic residues" evidence="1">
    <location>
        <begin position="36"/>
        <end position="45"/>
    </location>
</feature>
<organism evidence="2 3">
    <name type="scientific">Phyllostomus discolor</name>
    <name type="common">pale spear-nosed bat</name>
    <dbReference type="NCBI Taxonomy" id="89673"/>
    <lineage>
        <taxon>Eukaryota</taxon>
        <taxon>Metazoa</taxon>
        <taxon>Chordata</taxon>
        <taxon>Craniata</taxon>
        <taxon>Vertebrata</taxon>
        <taxon>Euteleostomi</taxon>
        <taxon>Mammalia</taxon>
        <taxon>Eutheria</taxon>
        <taxon>Laurasiatheria</taxon>
        <taxon>Chiroptera</taxon>
        <taxon>Yangochiroptera</taxon>
        <taxon>Phyllostomidae</taxon>
        <taxon>Phyllostominae</taxon>
        <taxon>Phyllostomus</taxon>
    </lineage>
</organism>
<feature type="region of interest" description="Disordered" evidence="1">
    <location>
        <begin position="1"/>
        <end position="184"/>
    </location>
</feature>
<gene>
    <name evidence="2" type="ORF">HJG60_016693</name>
</gene>
<dbReference type="Proteomes" id="UP000664940">
    <property type="component" value="Unassembled WGS sequence"/>
</dbReference>
<feature type="compositionally biased region" description="Basic and acidic residues" evidence="1">
    <location>
        <begin position="128"/>
        <end position="154"/>
    </location>
</feature>
<sequence length="184" mass="20228">MKQTSKATSAPTTEEAAAKTSSGPVKDPGPQKKKTPKPEKKEPCRVKAPQKVQDESEEEIPLLVPIGETPTKENMEIQKHATGKKSPKKGSGPNTPRGKKRKSIPVLETPKTAELKSPGKSPGKKPRIKEEVEKERNSQLGKKDPRQTPKKPEAKFFTTANKSARKAPHTPKQWPKKPKVLPSI</sequence>
<feature type="compositionally biased region" description="Low complexity" evidence="1">
    <location>
        <begin position="1"/>
        <end position="28"/>
    </location>
</feature>
<feature type="compositionally biased region" description="Basic and acidic residues" evidence="1">
    <location>
        <begin position="70"/>
        <end position="79"/>
    </location>
</feature>
<reference evidence="2 3" key="1">
    <citation type="journal article" date="2020" name="Nature">
        <title>Six reference-quality genomes reveal evolution of bat adaptations.</title>
        <authorList>
            <person name="Jebb D."/>
            <person name="Huang Z."/>
            <person name="Pippel M."/>
            <person name="Hughes G.M."/>
            <person name="Lavrichenko K."/>
            <person name="Devanna P."/>
            <person name="Winkler S."/>
            <person name="Jermiin L.S."/>
            <person name="Skirmuntt E.C."/>
            <person name="Katzourakis A."/>
            <person name="Burkitt-Gray L."/>
            <person name="Ray D.A."/>
            <person name="Sullivan K.A.M."/>
            <person name="Roscito J.G."/>
            <person name="Kirilenko B.M."/>
            <person name="Davalos L.M."/>
            <person name="Corthals A.P."/>
            <person name="Power M.L."/>
            <person name="Jones G."/>
            <person name="Ransome R.D."/>
            <person name="Dechmann D.K.N."/>
            <person name="Locatelli A.G."/>
            <person name="Puechmaille S.J."/>
            <person name="Fedrigo O."/>
            <person name="Jarvis E.D."/>
            <person name="Hiller M."/>
            <person name="Vernes S.C."/>
            <person name="Myers E.W."/>
            <person name="Teeling E.C."/>
        </authorList>
    </citation>
    <scope>NUCLEOTIDE SEQUENCE [LARGE SCALE GENOMIC DNA]</scope>
    <source>
        <strain evidence="2">Bat1K_MPI-CBG_1</strain>
    </source>
</reference>
<dbReference type="AlphaFoldDB" id="A0A834BFL1"/>
<name>A0A834BFL1_9CHIR</name>
<protein>
    <submittedName>
        <fullName evidence="2">Ribosomal L1 domain containing 1</fullName>
    </submittedName>
</protein>
<accession>A0A834BFL1</accession>
<evidence type="ECO:0000256" key="1">
    <source>
        <dbReference type="SAM" id="MobiDB-lite"/>
    </source>
</evidence>
<evidence type="ECO:0000313" key="2">
    <source>
        <dbReference type="EMBL" id="KAF6127025.1"/>
    </source>
</evidence>
<comment type="caution">
    <text evidence="2">The sequence shown here is derived from an EMBL/GenBank/DDBJ whole genome shotgun (WGS) entry which is preliminary data.</text>
</comment>
<proteinExistence type="predicted"/>